<dbReference type="PANTHER" id="PTHR34857">
    <property type="entry name" value="SLL0384 PROTEIN"/>
    <property type="match status" value="1"/>
</dbReference>
<dbReference type="PANTHER" id="PTHR34857:SF2">
    <property type="entry name" value="SLL0384 PROTEIN"/>
    <property type="match status" value="1"/>
</dbReference>
<name>A0A7T0KEW3_9CORY</name>
<feature type="transmembrane region" description="Helical" evidence="6">
    <location>
        <begin position="14"/>
        <end position="45"/>
    </location>
</feature>
<reference evidence="7 8" key="1">
    <citation type="submission" date="2020-11" db="EMBL/GenBank/DDBJ databases">
        <title>Corynebacterium sp. ZJ-599.</title>
        <authorList>
            <person name="Zhou J."/>
        </authorList>
    </citation>
    <scope>NUCLEOTIDE SEQUENCE [LARGE SCALE GENOMIC DNA]</scope>
    <source>
        <strain evidence="7 8">ZJ-599</strain>
    </source>
</reference>
<dbReference type="Proteomes" id="UP000594681">
    <property type="component" value="Chromosome"/>
</dbReference>
<dbReference type="InterPro" id="IPR051611">
    <property type="entry name" value="ECF_transporter_component"/>
</dbReference>
<dbReference type="RefSeq" id="WP_165008686.1">
    <property type="nucleotide sequence ID" value="NZ_CP064954.1"/>
</dbReference>
<keyword evidence="8" id="KW-1185">Reference proteome</keyword>
<organism evidence="7 8">
    <name type="scientific">Corynebacterium lizhenjunii</name>
    <dbReference type="NCBI Taxonomy" id="2709394"/>
    <lineage>
        <taxon>Bacteria</taxon>
        <taxon>Bacillati</taxon>
        <taxon>Actinomycetota</taxon>
        <taxon>Actinomycetes</taxon>
        <taxon>Mycobacteriales</taxon>
        <taxon>Corynebacteriaceae</taxon>
        <taxon>Corynebacterium</taxon>
    </lineage>
</organism>
<feature type="transmembrane region" description="Helical" evidence="6">
    <location>
        <begin position="96"/>
        <end position="117"/>
    </location>
</feature>
<proteinExistence type="predicted"/>
<evidence type="ECO:0000256" key="4">
    <source>
        <dbReference type="ARBA" id="ARBA00022989"/>
    </source>
</evidence>
<evidence type="ECO:0000313" key="8">
    <source>
        <dbReference type="Proteomes" id="UP000594681"/>
    </source>
</evidence>
<evidence type="ECO:0000256" key="5">
    <source>
        <dbReference type="ARBA" id="ARBA00023136"/>
    </source>
</evidence>
<dbReference type="EMBL" id="CP064954">
    <property type="protein sequence ID" value="QPK79520.1"/>
    <property type="molecule type" value="Genomic_DNA"/>
</dbReference>
<dbReference type="AlphaFoldDB" id="A0A7T0KEW3"/>
<gene>
    <name evidence="7" type="ORF">G7Y31_02070</name>
</gene>
<protein>
    <submittedName>
        <fullName evidence="7">Energy-coupling factor transporter transmembrane protein EcfT</fullName>
    </submittedName>
</protein>
<keyword evidence="3 6" id="KW-0812">Transmembrane</keyword>
<evidence type="ECO:0000256" key="6">
    <source>
        <dbReference type="SAM" id="Phobius"/>
    </source>
</evidence>
<sequence length="256" mass="26952">MTTLLNNANPMTRLALMVVLTTPVLMSIDWVSAAVLVVLTVAFAPLCGVSWPQLGRIAWPLAVLAPLSGVSMLLYGRPGGQEYFSLGLITVTENSVSLAVAIMLRVLAVALPVLMLARGMDATALGDALAQVARLPSRFVLGAVAGMRTVSVLRDDWDALALARRARGVADEGRIRRLATMSFGLLVLSLRRGGHLATAMEARGFGRTPPGGRERTWARPSKLGAHDAAVLALGTCVAAVPVVAAVLAGTWRWLGL</sequence>
<keyword evidence="4 6" id="KW-1133">Transmembrane helix</keyword>
<evidence type="ECO:0000256" key="2">
    <source>
        <dbReference type="ARBA" id="ARBA00022475"/>
    </source>
</evidence>
<keyword evidence="2" id="KW-1003">Cell membrane</keyword>
<evidence type="ECO:0000313" key="7">
    <source>
        <dbReference type="EMBL" id="QPK79520.1"/>
    </source>
</evidence>
<dbReference type="CDD" id="cd16914">
    <property type="entry name" value="EcfT"/>
    <property type="match status" value="1"/>
</dbReference>
<feature type="transmembrane region" description="Helical" evidence="6">
    <location>
        <begin position="57"/>
        <end position="76"/>
    </location>
</feature>
<dbReference type="GO" id="GO:0005886">
    <property type="term" value="C:plasma membrane"/>
    <property type="evidence" value="ECO:0007669"/>
    <property type="project" value="UniProtKB-ARBA"/>
</dbReference>
<evidence type="ECO:0000256" key="1">
    <source>
        <dbReference type="ARBA" id="ARBA00004141"/>
    </source>
</evidence>
<evidence type="ECO:0000256" key="3">
    <source>
        <dbReference type="ARBA" id="ARBA00022692"/>
    </source>
</evidence>
<comment type="subcellular location">
    <subcellularLocation>
        <location evidence="1">Membrane</location>
        <topology evidence="1">Multi-pass membrane protein</topology>
    </subcellularLocation>
</comment>
<dbReference type="Pfam" id="PF02361">
    <property type="entry name" value="CbiQ"/>
    <property type="match status" value="1"/>
</dbReference>
<feature type="transmembrane region" description="Helical" evidence="6">
    <location>
        <begin position="229"/>
        <end position="254"/>
    </location>
</feature>
<accession>A0A7T0KEW3</accession>
<keyword evidence="5 6" id="KW-0472">Membrane</keyword>
<dbReference type="KEGG" id="cliz:G7Y31_02070"/>
<dbReference type="InterPro" id="IPR003339">
    <property type="entry name" value="ABC/ECF_trnsptr_transmembrane"/>
</dbReference>